<evidence type="ECO:0000256" key="1">
    <source>
        <dbReference type="SAM" id="MobiDB-lite"/>
    </source>
</evidence>
<feature type="compositionally biased region" description="Basic and acidic residues" evidence="1">
    <location>
        <begin position="21"/>
        <end position="38"/>
    </location>
</feature>
<organism evidence="2 3">
    <name type="scientific">Engystomops pustulosus</name>
    <name type="common">Tungara frog</name>
    <name type="synonym">Physalaemus pustulosus</name>
    <dbReference type="NCBI Taxonomy" id="76066"/>
    <lineage>
        <taxon>Eukaryota</taxon>
        <taxon>Metazoa</taxon>
        <taxon>Chordata</taxon>
        <taxon>Craniata</taxon>
        <taxon>Vertebrata</taxon>
        <taxon>Euteleostomi</taxon>
        <taxon>Amphibia</taxon>
        <taxon>Batrachia</taxon>
        <taxon>Anura</taxon>
        <taxon>Neobatrachia</taxon>
        <taxon>Hyloidea</taxon>
        <taxon>Leptodactylidae</taxon>
        <taxon>Leiuperinae</taxon>
        <taxon>Engystomops</taxon>
    </lineage>
</organism>
<evidence type="ECO:0000313" key="2">
    <source>
        <dbReference type="EMBL" id="KAG8548778.1"/>
    </source>
</evidence>
<sequence>MQICHCGDKTLDAPCLVPETNEAKKPITAQERQREREEKRRRRQERAREKEKKQKEKERRDIKKAEGFGGLVLSENDKNLLERWTRMIDQTHQVSLPLSQNVPVPKPAGMCPVTPPLPPPTVFSVSNINPVPEVRSQQNSAVTAPSVTPNIQFMPRCITPCPVPNLLHYVPPVSPAFQIGPVVLAPHAKPVTPPVPAQIPPDVKYIPGGQVLPGAFPVPSRVNPTWNREGHPDGWPAPDTTDGKSSSITVDPAFFLRNPTDLERPTQQVTGLTFPGGVVDCRIQEENKSQDLVPLPTTTFSTTDTSTTSPDINLVTQQLSRSQVEDVLPPVFSVTPKGSGAGYGVGFDLEEFLNQSFEMTQENRESLVDSTPSSARSWLTGLDVHRMNPATLPLCRRTSR</sequence>
<feature type="region of interest" description="Disordered" evidence="1">
    <location>
        <begin position="9"/>
        <end position="62"/>
    </location>
</feature>
<comment type="caution">
    <text evidence="2">The sequence shown here is derived from an EMBL/GenBank/DDBJ whole genome shotgun (WGS) entry which is preliminary data.</text>
</comment>
<evidence type="ECO:0000313" key="3">
    <source>
        <dbReference type="Proteomes" id="UP000824782"/>
    </source>
</evidence>
<reference evidence="2" key="1">
    <citation type="thesis" date="2020" institute="ProQuest LLC" country="789 East Eisenhower Parkway, Ann Arbor, MI, USA">
        <title>Comparative Genomics and Chromosome Evolution.</title>
        <authorList>
            <person name="Mudd A.B."/>
        </authorList>
    </citation>
    <scope>NUCLEOTIDE SEQUENCE</scope>
    <source>
        <strain evidence="2">237g6f4</strain>
        <tissue evidence="2">Blood</tissue>
    </source>
</reference>
<feature type="compositionally biased region" description="Basic and acidic residues" evidence="1">
    <location>
        <begin position="46"/>
        <end position="62"/>
    </location>
</feature>
<protein>
    <recommendedName>
        <fullName evidence="4">BZIP domain-containing protein</fullName>
    </recommendedName>
</protein>
<feature type="region of interest" description="Disordered" evidence="1">
    <location>
        <begin position="226"/>
        <end position="245"/>
    </location>
</feature>
<accession>A0AAV6ZKT0</accession>
<dbReference type="AlphaFoldDB" id="A0AAV6ZKT0"/>
<dbReference type="Proteomes" id="UP000824782">
    <property type="component" value="Unassembled WGS sequence"/>
</dbReference>
<evidence type="ECO:0008006" key="4">
    <source>
        <dbReference type="Google" id="ProtNLM"/>
    </source>
</evidence>
<proteinExistence type="predicted"/>
<gene>
    <name evidence="2" type="ORF">GDO81_024242</name>
</gene>
<name>A0AAV6ZKT0_ENGPU</name>
<dbReference type="EMBL" id="WNYA01000329">
    <property type="protein sequence ID" value="KAG8548778.1"/>
    <property type="molecule type" value="Genomic_DNA"/>
</dbReference>
<keyword evidence="3" id="KW-1185">Reference proteome</keyword>